<comment type="caution">
    <text evidence="1">The sequence shown here is derived from an EMBL/GenBank/DDBJ whole genome shotgun (WGS) entry which is preliminary data.</text>
</comment>
<accession>A0A0F9W8X5</accession>
<proteinExistence type="predicted"/>
<dbReference type="EMBL" id="LAZR01000324">
    <property type="protein sequence ID" value="KKN74518.1"/>
    <property type="molecule type" value="Genomic_DNA"/>
</dbReference>
<organism evidence="1">
    <name type="scientific">marine sediment metagenome</name>
    <dbReference type="NCBI Taxonomy" id="412755"/>
    <lineage>
        <taxon>unclassified sequences</taxon>
        <taxon>metagenomes</taxon>
        <taxon>ecological metagenomes</taxon>
    </lineage>
</organism>
<name>A0A0F9W8X5_9ZZZZ</name>
<dbReference type="AlphaFoldDB" id="A0A0F9W8X5"/>
<gene>
    <name evidence="1" type="ORF">LCGC14_0389350</name>
</gene>
<evidence type="ECO:0000313" key="1">
    <source>
        <dbReference type="EMBL" id="KKN74518.1"/>
    </source>
</evidence>
<protein>
    <submittedName>
        <fullName evidence="1">Uncharacterized protein</fullName>
    </submittedName>
</protein>
<reference evidence="1" key="1">
    <citation type="journal article" date="2015" name="Nature">
        <title>Complex archaea that bridge the gap between prokaryotes and eukaryotes.</title>
        <authorList>
            <person name="Spang A."/>
            <person name="Saw J.H."/>
            <person name="Jorgensen S.L."/>
            <person name="Zaremba-Niedzwiedzka K."/>
            <person name="Martijn J."/>
            <person name="Lind A.E."/>
            <person name="van Eijk R."/>
            <person name="Schleper C."/>
            <person name="Guy L."/>
            <person name="Ettema T.J."/>
        </authorList>
    </citation>
    <scope>NUCLEOTIDE SEQUENCE</scope>
</reference>
<sequence length="111" mass="11932">MGAINMPMPIGQQGGAQVEGEPSLLETLLNQLQTTRDNANALRVKAHRTYELLVGEWSVGGQEGAASPSPSGQLQCITMELEDLCSVIQEAKMRLEGVLAALATQKQKQKQ</sequence>